<dbReference type="GO" id="GO:0015081">
    <property type="term" value="F:sodium ion transmembrane transporter activity"/>
    <property type="evidence" value="ECO:0007669"/>
    <property type="project" value="InterPro"/>
</dbReference>
<evidence type="ECO:0000256" key="5">
    <source>
        <dbReference type="ARBA" id="ARBA00023136"/>
    </source>
</evidence>
<feature type="chain" id="PRO_5038525707" evidence="8">
    <location>
        <begin position="29"/>
        <end position="259"/>
    </location>
</feature>
<keyword evidence="10" id="KW-1185">Reference proteome</keyword>
<dbReference type="InterPro" id="IPR005899">
    <property type="entry name" value="Na_pump_deCOase"/>
</dbReference>
<keyword evidence="3 7" id="KW-0812">Transmembrane</keyword>
<sequence>MSQSKRGNLMKKKISVIFALLACLCLLASCGQTTDQTYGGKTADDLKTESVGLGTQLAAMSKSDLQKYYKTYATQSSADPDNDELKVYKEMFKNFVDYTPELGEFKGFGDFKVDKAGKNITTTLTMKYSKRDATFVMVFKSYNMAKPTSINFNPVYTLGETMGRAALNCVMGLAIVFVVLIIICLVIYAFNIIPYLQKKHEANKAQESGETAPAAETVEAEPSAEEDSEELIAVISAAISAATGASTDSFVVRSIKRRY</sequence>
<name>A0A6N7IY63_9FIRM</name>
<organism evidence="9 10">
    <name type="scientific">Candidatus Weimeria bifida</name>
    <dbReference type="NCBI Taxonomy" id="2599074"/>
    <lineage>
        <taxon>Bacteria</taxon>
        <taxon>Bacillati</taxon>
        <taxon>Bacillota</taxon>
        <taxon>Clostridia</taxon>
        <taxon>Lachnospirales</taxon>
        <taxon>Lachnospiraceae</taxon>
        <taxon>Candidatus Weimeria</taxon>
    </lineage>
</organism>
<keyword evidence="4 7" id="KW-1133">Transmembrane helix</keyword>
<evidence type="ECO:0000313" key="9">
    <source>
        <dbReference type="EMBL" id="MQN00556.1"/>
    </source>
</evidence>
<keyword evidence="5 7" id="KW-0472">Membrane</keyword>
<keyword evidence="2" id="KW-1003">Cell membrane</keyword>
<evidence type="ECO:0000313" key="10">
    <source>
        <dbReference type="Proteomes" id="UP000460257"/>
    </source>
</evidence>
<dbReference type="PROSITE" id="PS51257">
    <property type="entry name" value="PROKAR_LIPOPROTEIN"/>
    <property type="match status" value="1"/>
</dbReference>
<evidence type="ECO:0000256" key="8">
    <source>
        <dbReference type="SAM" id="SignalP"/>
    </source>
</evidence>
<dbReference type="EMBL" id="VOGC01000002">
    <property type="protein sequence ID" value="MQN00556.1"/>
    <property type="molecule type" value="Genomic_DNA"/>
</dbReference>
<dbReference type="GO" id="GO:0005886">
    <property type="term" value="C:plasma membrane"/>
    <property type="evidence" value="ECO:0007669"/>
    <property type="project" value="UniProtKB-SubCell"/>
</dbReference>
<feature type="compositionally biased region" description="Acidic residues" evidence="6">
    <location>
        <begin position="218"/>
        <end position="227"/>
    </location>
</feature>
<feature type="signal peptide" evidence="8">
    <location>
        <begin position="1"/>
        <end position="28"/>
    </location>
</feature>
<evidence type="ECO:0000256" key="1">
    <source>
        <dbReference type="ARBA" id="ARBA00004236"/>
    </source>
</evidence>
<feature type="region of interest" description="Disordered" evidence="6">
    <location>
        <begin position="207"/>
        <end position="227"/>
    </location>
</feature>
<evidence type="ECO:0000256" key="2">
    <source>
        <dbReference type="ARBA" id="ARBA00022475"/>
    </source>
</evidence>
<dbReference type="Pfam" id="PF04277">
    <property type="entry name" value="OAD_gamma"/>
    <property type="match status" value="1"/>
</dbReference>
<proteinExistence type="predicted"/>
<accession>A0A6N7IY63</accession>
<dbReference type="NCBIfam" id="TIGR01195">
    <property type="entry name" value="oadG_fam"/>
    <property type="match status" value="1"/>
</dbReference>
<keyword evidence="8" id="KW-0732">Signal</keyword>
<evidence type="ECO:0000256" key="7">
    <source>
        <dbReference type="SAM" id="Phobius"/>
    </source>
</evidence>
<dbReference type="Proteomes" id="UP000460257">
    <property type="component" value="Unassembled WGS sequence"/>
</dbReference>
<evidence type="ECO:0000256" key="6">
    <source>
        <dbReference type="SAM" id="MobiDB-lite"/>
    </source>
</evidence>
<comment type="caution">
    <text evidence="9">The sequence shown here is derived from an EMBL/GenBank/DDBJ whole genome shotgun (WGS) entry which is preliminary data.</text>
</comment>
<reference evidence="9" key="1">
    <citation type="journal article" date="2020" name="Appl. Environ. Microbiol.">
        <title>Medium-Chain Fatty Acid Synthesis by 'Candidatus Weimeria bifida' gen. nov., sp. nov., and 'Candidatus Pseudoramibacter fermentans' sp. nov.</title>
        <authorList>
            <person name="Scarborough M.J."/>
            <person name="Myers K.S."/>
            <person name="Donohue T.J."/>
            <person name="Noguera D.R."/>
        </authorList>
    </citation>
    <scope>NUCLEOTIDE SEQUENCE</scope>
    <source>
        <strain evidence="9">LCO1.1</strain>
    </source>
</reference>
<dbReference type="AlphaFoldDB" id="A0A6N7IY63"/>
<evidence type="ECO:0000256" key="3">
    <source>
        <dbReference type="ARBA" id="ARBA00022692"/>
    </source>
</evidence>
<evidence type="ECO:0000256" key="4">
    <source>
        <dbReference type="ARBA" id="ARBA00022989"/>
    </source>
</evidence>
<gene>
    <name evidence="9" type="ORF">FRC54_00940</name>
</gene>
<protein>
    <submittedName>
        <fullName evidence="9">Uncharacterized protein</fullName>
    </submittedName>
</protein>
<comment type="subcellular location">
    <subcellularLocation>
        <location evidence="1">Cell membrane</location>
    </subcellularLocation>
</comment>
<feature type="transmembrane region" description="Helical" evidence="7">
    <location>
        <begin position="170"/>
        <end position="190"/>
    </location>
</feature>
<dbReference type="GO" id="GO:0036376">
    <property type="term" value="P:sodium ion export across plasma membrane"/>
    <property type="evidence" value="ECO:0007669"/>
    <property type="project" value="InterPro"/>
</dbReference>